<dbReference type="InterPro" id="IPR014001">
    <property type="entry name" value="Helicase_ATP-bd"/>
</dbReference>
<dbReference type="Proteomes" id="UP000054350">
    <property type="component" value="Unassembled WGS sequence"/>
</dbReference>
<dbReference type="InterPro" id="IPR001650">
    <property type="entry name" value="Helicase_C-like"/>
</dbReference>
<evidence type="ECO:0000256" key="9">
    <source>
        <dbReference type="SAM" id="MobiDB-lite"/>
    </source>
</evidence>
<reference evidence="12 13" key="1">
    <citation type="submission" date="2009-11" db="EMBL/GenBank/DDBJ databases">
        <title>Annotation of Allomyces macrogynus ATCC 38327.</title>
        <authorList>
            <consortium name="The Broad Institute Genome Sequencing Platform"/>
            <person name="Russ C."/>
            <person name="Cuomo C."/>
            <person name="Burger G."/>
            <person name="Gray M.W."/>
            <person name="Holland P.W.H."/>
            <person name="King N."/>
            <person name="Lang F.B.F."/>
            <person name="Roger A.J."/>
            <person name="Ruiz-Trillo I."/>
            <person name="Young S.K."/>
            <person name="Zeng Q."/>
            <person name="Gargeya S."/>
            <person name="Fitzgerald M."/>
            <person name="Haas B."/>
            <person name="Abouelleil A."/>
            <person name="Alvarado L."/>
            <person name="Arachchi H.M."/>
            <person name="Berlin A."/>
            <person name="Chapman S.B."/>
            <person name="Gearin G."/>
            <person name="Goldberg J."/>
            <person name="Griggs A."/>
            <person name="Gujja S."/>
            <person name="Hansen M."/>
            <person name="Heiman D."/>
            <person name="Howarth C."/>
            <person name="Larimer J."/>
            <person name="Lui A."/>
            <person name="MacDonald P.J.P."/>
            <person name="McCowen C."/>
            <person name="Montmayeur A."/>
            <person name="Murphy C."/>
            <person name="Neiman D."/>
            <person name="Pearson M."/>
            <person name="Priest M."/>
            <person name="Roberts A."/>
            <person name="Saif S."/>
            <person name="Shea T."/>
            <person name="Sisk P."/>
            <person name="Stolte C."/>
            <person name="Sykes S."/>
            <person name="Wortman J."/>
            <person name="Nusbaum C."/>
            <person name="Birren B."/>
        </authorList>
    </citation>
    <scope>NUCLEOTIDE SEQUENCE [LARGE SCALE GENOMIC DNA]</scope>
    <source>
        <strain evidence="12 13">ATCC 38327</strain>
    </source>
</reference>
<feature type="compositionally biased region" description="Low complexity" evidence="9">
    <location>
        <begin position="374"/>
        <end position="391"/>
    </location>
</feature>
<accession>A0A0L0SB32</accession>
<evidence type="ECO:0000256" key="5">
    <source>
        <dbReference type="ARBA" id="ARBA00022840"/>
    </source>
</evidence>
<dbReference type="GO" id="GO:0003724">
    <property type="term" value="F:RNA helicase activity"/>
    <property type="evidence" value="ECO:0007669"/>
    <property type="project" value="UniProtKB-EC"/>
</dbReference>
<evidence type="ECO:0000256" key="4">
    <source>
        <dbReference type="ARBA" id="ARBA00022806"/>
    </source>
</evidence>
<dbReference type="STRING" id="578462.A0A0L0SB32"/>
<gene>
    <name evidence="12" type="ORF">AMAG_18216</name>
</gene>
<feature type="domain" description="Helicase C-terminal" evidence="11">
    <location>
        <begin position="87"/>
        <end position="256"/>
    </location>
</feature>
<protein>
    <recommendedName>
        <fullName evidence="1">RNA helicase</fullName>
        <ecNumber evidence="1">3.6.4.13</ecNumber>
    </recommendedName>
</protein>
<evidence type="ECO:0000256" key="8">
    <source>
        <dbReference type="RuleBase" id="RU000492"/>
    </source>
</evidence>
<dbReference type="InterPro" id="IPR000629">
    <property type="entry name" value="RNA-helicase_DEAD-box_CS"/>
</dbReference>
<feature type="region of interest" description="Disordered" evidence="9">
    <location>
        <begin position="373"/>
        <end position="394"/>
    </location>
</feature>
<evidence type="ECO:0000256" key="7">
    <source>
        <dbReference type="ARBA" id="ARBA00038511"/>
    </source>
</evidence>
<keyword evidence="5 8" id="KW-0067">ATP-binding</keyword>
<dbReference type="OMA" id="FETSALW"/>
<dbReference type="PROSITE" id="PS00039">
    <property type="entry name" value="DEAD_ATP_HELICASE"/>
    <property type="match status" value="1"/>
</dbReference>
<evidence type="ECO:0000256" key="1">
    <source>
        <dbReference type="ARBA" id="ARBA00012552"/>
    </source>
</evidence>
<comment type="similarity">
    <text evidence="7">Belongs to the DEAD box helicase family. DDX46/PRP5 subfamily.</text>
</comment>
<feature type="compositionally biased region" description="Acidic residues" evidence="9">
    <location>
        <begin position="302"/>
        <end position="314"/>
    </location>
</feature>
<dbReference type="Pfam" id="PF00270">
    <property type="entry name" value="DEAD"/>
    <property type="match status" value="1"/>
</dbReference>
<dbReference type="CDD" id="cd18787">
    <property type="entry name" value="SF2_C_DEAD"/>
    <property type="match status" value="1"/>
</dbReference>
<dbReference type="Gene3D" id="3.40.50.300">
    <property type="entry name" value="P-loop containing nucleotide triphosphate hydrolases"/>
    <property type="match status" value="2"/>
</dbReference>
<evidence type="ECO:0000256" key="2">
    <source>
        <dbReference type="ARBA" id="ARBA00022741"/>
    </source>
</evidence>
<evidence type="ECO:0000259" key="11">
    <source>
        <dbReference type="PROSITE" id="PS51194"/>
    </source>
</evidence>
<dbReference type="Pfam" id="PF00271">
    <property type="entry name" value="Helicase_C"/>
    <property type="match status" value="1"/>
</dbReference>
<keyword evidence="13" id="KW-1185">Reference proteome</keyword>
<dbReference type="GO" id="GO:0003676">
    <property type="term" value="F:nucleic acid binding"/>
    <property type="evidence" value="ECO:0007669"/>
    <property type="project" value="InterPro"/>
</dbReference>
<evidence type="ECO:0000313" key="13">
    <source>
        <dbReference type="Proteomes" id="UP000054350"/>
    </source>
</evidence>
<keyword evidence="6" id="KW-0507">mRNA processing</keyword>
<dbReference type="SUPFAM" id="SSF52540">
    <property type="entry name" value="P-loop containing nucleoside triphosphate hydrolases"/>
    <property type="match status" value="1"/>
</dbReference>
<dbReference type="eggNOG" id="KOG0334">
    <property type="taxonomic scope" value="Eukaryota"/>
</dbReference>
<dbReference type="PROSITE" id="PS51194">
    <property type="entry name" value="HELICASE_CTER"/>
    <property type="match status" value="1"/>
</dbReference>
<sequence>MIDLLCANAGRVTNLQRVTYLVLDEADRMFDMGFEPQVMKIVNNVRPDRQTVLFSATFPRAMESLARKILKRPLEITVGGKSVVATDVTQVVEVIKDANKFLRLLEVLGKWFAEAAETDIAEPRVLIFVDRQEAADQLMNTLLKRGYVCNALHGGKDQADRDSTIADFKAGVFPILIATSVAARGLDVKGLNLVINFDCPNHKEDYVHRVGRTGRAGNKGTAVTFITPEQERYAGDLVYALTASNGTVPPELQAMADGFKEKVKAGQAQRASSGFGGKGLEKLDKERDLIKQAQKASHGIVDEDGGASDNDEEKDEKVAGLLEKIALPPTIKKNAPVSAGAGSATATATSTEAKPAGVARALDVLNQLNQQLRSAAPSAPAAASTPAAPSTETRAGRGVVNFTCEFEINDFPQRARWKVTNKDQINQISDLSEAAITTRGEFFPEGKQPKGAERKLYLFIEGETELAVDRAKNEIRRILLEAVVATAEIDAKSSGTTGRYSVV</sequence>
<evidence type="ECO:0000259" key="10">
    <source>
        <dbReference type="PROSITE" id="PS51192"/>
    </source>
</evidence>
<evidence type="ECO:0000256" key="3">
    <source>
        <dbReference type="ARBA" id="ARBA00022801"/>
    </source>
</evidence>
<proteinExistence type="inferred from homology"/>
<keyword evidence="6" id="KW-0508">mRNA splicing</keyword>
<dbReference type="OrthoDB" id="196131at2759"/>
<organism evidence="12 13">
    <name type="scientific">Allomyces macrogynus (strain ATCC 38327)</name>
    <name type="common">Allomyces javanicus var. macrogynus</name>
    <dbReference type="NCBI Taxonomy" id="578462"/>
    <lineage>
        <taxon>Eukaryota</taxon>
        <taxon>Fungi</taxon>
        <taxon>Fungi incertae sedis</taxon>
        <taxon>Blastocladiomycota</taxon>
        <taxon>Blastocladiomycetes</taxon>
        <taxon>Blastocladiales</taxon>
        <taxon>Blastocladiaceae</taxon>
        <taxon>Allomyces</taxon>
    </lineage>
</organism>
<name>A0A0L0SB32_ALLM3</name>
<dbReference type="AlphaFoldDB" id="A0A0L0SB32"/>
<evidence type="ECO:0000256" key="6">
    <source>
        <dbReference type="ARBA" id="ARBA00023187"/>
    </source>
</evidence>
<dbReference type="InterPro" id="IPR027417">
    <property type="entry name" value="P-loop_NTPase"/>
</dbReference>
<keyword evidence="2 8" id="KW-0547">Nucleotide-binding</keyword>
<feature type="domain" description="Helicase ATP-binding" evidence="10">
    <location>
        <begin position="1"/>
        <end position="76"/>
    </location>
</feature>
<dbReference type="EMBL" id="GG745334">
    <property type="protein sequence ID" value="KNE59609.1"/>
    <property type="molecule type" value="Genomic_DNA"/>
</dbReference>
<dbReference type="Pfam" id="PF23469">
    <property type="entry name" value="KH_12"/>
    <property type="match status" value="1"/>
</dbReference>
<keyword evidence="4 8" id="KW-0347">Helicase</keyword>
<dbReference type="GO" id="GO:0016787">
    <property type="term" value="F:hydrolase activity"/>
    <property type="evidence" value="ECO:0007669"/>
    <property type="project" value="UniProtKB-KW"/>
</dbReference>
<keyword evidence="3 8" id="KW-0378">Hydrolase</keyword>
<dbReference type="SMART" id="SM00490">
    <property type="entry name" value="HELICc"/>
    <property type="match status" value="1"/>
</dbReference>
<dbReference type="InterPro" id="IPR011545">
    <property type="entry name" value="DEAD/DEAH_box_helicase_dom"/>
</dbReference>
<dbReference type="GO" id="GO:0005524">
    <property type="term" value="F:ATP binding"/>
    <property type="evidence" value="ECO:0007669"/>
    <property type="project" value="UniProtKB-KW"/>
</dbReference>
<dbReference type="InterPro" id="IPR056149">
    <property type="entry name" value="PRP5/DDX46/KHDC4_KH"/>
</dbReference>
<dbReference type="PANTHER" id="PTHR47958">
    <property type="entry name" value="ATP-DEPENDENT RNA HELICASE DBP3"/>
    <property type="match status" value="1"/>
</dbReference>
<dbReference type="VEuPathDB" id="FungiDB:AMAG_18216"/>
<dbReference type="EC" id="3.6.4.13" evidence="1"/>
<dbReference type="PROSITE" id="PS51192">
    <property type="entry name" value="HELICASE_ATP_BIND_1"/>
    <property type="match status" value="1"/>
</dbReference>
<evidence type="ECO:0000313" key="12">
    <source>
        <dbReference type="EMBL" id="KNE59609.1"/>
    </source>
</evidence>
<feature type="region of interest" description="Disordered" evidence="9">
    <location>
        <begin position="291"/>
        <end position="315"/>
    </location>
</feature>
<reference evidence="13" key="2">
    <citation type="submission" date="2009-11" db="EMBL/GenBank/DDBJ databases">
        <title>The Genome Sequence of Allomyces macrogynus strain ATCC 38327.</title>
        <authorList>
            <consortium name="The Broad Institute Genome Sequencing Platform"/>
            <person name="Russ C."/>
            <person name="Cuomo C."/>
            <person name="Shea T."/>
            <person name="Young S.K."/>
            <person name="Zeng Q."/>
            <person name="Koehrsen M."/>
            <person name="Haas B."/>
            <person name="Borodovsky M."/>
            <person name="Guigo R."/>
            <person name="Alvarado L."/>
            <person name="Berlin A."/>
            <person name="Borenstein D."/>
            <person name="Chen Z."/>
            <person name="Engels R."/>
            <person name="Freedman E."/>
            <person name="Gellesch M."/>
            <person name="Goldberg J."/>
            <person name="Griggs A."/>
            <person name="Gujja S."/>
            <person name="Heiman D."/>
            <person name="Hepburn T."/>
            <person name="Howarth C."/>
            <person name="Jen D."/>
            <person name="Larson L."/>
            <person name="Lewis B."/>
            <person name="Mehta T."/>
            <person name="Park D."/>
            <person name="Pearson M."/>
            <person name="Roberts A."/>
            <person name="Saif S."/>
            <person name="Shenoy N."/>
            <person name="Sisk P."/>
            <person name="Stolte C."/>
            <person name="Sykes S."/>
            <person name="Walk T."/>
            <person name="White J."/>
            <person name="Yandava C."/>
            <person name="Burger G."/>
            <person name="Gray M.W."/>
            <person name="Holland P.W.H."/>
            <person name="King N."/>
            <person name="Lang F.B.F."/>
            <person name="Roger A.J."/>
            <person name="Ruiz-Trillo I."/>
            <person name="Lander E."/>
            <person name="Nusbaum C."/>
        </authorList>
    </citation>
    <scope>NUCLEOTIDE SEQUENCE [LARGE SCALE GENOMIC DNA]</scope>
    <source>
        <strain evidence="13">ATCC 38327</strain>
    </source>
</reference>
<dbReference type="GO" id="GO:0008380">
    <property type="term" value="P:RNA splicing"/>
    <property type="evidence" value="ECO:0007669"/>
    <property type="project" value="UniProtKB-KW"/>
</dbReference>